<protein>
    <submittedName>
        <fullName evidence="2">Uncharacterized protein</fullName>
    </submittedName>
</protein>
<feature type="transmembrane region" description="Helical" evidence="1">
    <location>
        <begin position="12"/>
        <end position="34"/>
    </location>
</feature>
<keyword evidence="1" id="KW-0812">Transmembrane</keyword>
<evidence type="ECO:0000313" key="2">
    <source>
        <dbReference type="EMBL" id="SOC45728.1"/>
    </source>
</evidence>
<dbReference type="EMBL" id="OBQD01000017">
    <property type="protein sequence ID" value="SOC45728.1"/>
    <property type="molecule type" value="Genomic_DNA"/>
</dbReference>
<sequence>MMDSETVQWGLILFAQVGVMVIGFSLLVTAMSLCRTLSVLASRLNDTQTRLVHLENEEGLRKSETRTVSPPCP</sequence>
<name>A0A285UWJ7_9HYPH</name>
<dbReference type="Proteomes" id="UP000219167">
    <property type="component" value="Unassembled WGS sequence"/>
</dbReference>
<evidence type="ECO:0000256" key="1">
    <source>
        <dbReference type="SAM" id="Phobius"/>
    </source>
</evidence>
<proteinExistence type="predicted"/>
<keyword evidence="3" id="KW-1185">Reference proteome</keyword>
<keyword evidence="1" id="KW-0472">Membrane</keyword>
<evidence type="ECO:0000313" key="3">
    <source>
        <dbReference type="Proteomes" id="UP000219167"/>
    </source>
</evidence>
<accession>A0A285UWJ7</accession>
<gene>
    <name evidence="2" type="ORF">SAMN05892877_117117</name>
</gene>
<reference evidence="2 3" key="1">
    <citation type="submission" date="2017-08" db="EMBL/GenBank/DDBJ databases">
        <authorList>
            <person name="de Groot N.N."/>
        </authorList>
    </citation>
    <scope>NUCLEOTIDE SEQUENCE [LARGE SCALE GENOMIC DNA]</scope>
    <source>
        <strain evidence="2 3">JC85</strain>
    </source>
</reference>
<dbReference type="RefSeq" id="WP_097142165.1">
    <property type="nucleotide sequence ID" value="NZ_OBQD01000017.1"/>
</dbReference>
<organism evidence="2 3">
    <name type="scientific">Rhizobium subbaraonis</name>
    <dbReference type="NCBI Taxonomy" id="908946"/>
    <lineage>
        <taxon>Bacteria</taxon>
        <taxon>Pseudomonadati</taxon>
        <taxon>Pseudomonadota</taxon>
        <taxon>Alphaproteobacteria</taxon>
        <taxon>Hyphomicrobiales</taxon>
        <taxon>Rhizobiaceae</taxon>
        <taxon>Rhizobium/Agrobacterium group</taxon>
        <taxon>Rhizobium</taxon>
    </lineage>
</organism>
<dbReference type="AlphaFoldDB" id="A0A285UWJ7"/>
<keyword evidence="1" id="KW-1133">Transmembrane helix</keyword>